<dbReference type="RefSeq" id="WP_199110125.1">
    <property type="nucleotide sequence ID" value="NZ_JAHWXQ010000002.1"/>
</dbReference>
<dbReference type="PANTHER" id="PTHR43685">
    <property type="entry name" value="GLYCOSYLTRANSFERASE"/>
    <property type="match status" value="1"/>
</dbReference>
<protein>
    <submittedName>
        <fullName evidence="2">Glycosyltransferase</fullName>
        <ecNumber evidence="2">2.4.-.-</ecNumber>
    </submittedName>
</protein>
<sequence>MPQPLVTIICLCYNHERFLKEALDSVVAQTYLNLELIVVDDMSTDNSPAIIQEYIQKYPQFRFISTGKNVGNCKAFNMGWRASKGEFVIDFATDDVLLPDRVEKQVEAFMKSDQSCGVVYSDAAYINDNSEHLHYHSQKFKAAPDGNVFSEVVGRYFICPPTMMMRRKVLEELNGYDETLAYEDFDFWVRSARNWNYKYLPEVTTKRRLHQHSLSQKFYSSEGRMLQSTIRVCEKAAMLVKKPSEKSALIKRLQYETRHAYLTNHFTETAQFLKLLREQIARPGIVYNLISILNNKQIKLNAVRDLYLRLRYGK</sequence>
<organism evidence="2 3">
    <name type="scientific">Pontibacter populi</name>
    <dbReference type="NCBI Taxonomy" id="890055"/>
    <lineage>
        <taxon>Bacteria</taxon>
        <taxon>Pseudomonadati</taxon>
        <taxon>Bacteroidota</taxon>
        <taxon>Cytophagia</taxon>
        <taxon>Cytophagales</taxon>
        <taxon>Hymenobacteraceae</taxon>
        <taxon>Pontibacter</taxon>
    </lineage>
</organism>
<keyword evidence="2" id="KW-0328">Glycosyltransferase</keyword>
<dbReference type="Gene3D" id="3.90.550.10">
    <property type="entry name" value="Spore Coat Polysaccharide Biosynthesis Protein SpsA, Chain A"/>
    <property type="match status" value="1"/>
</dbReference>
<dbReference type="EMBL" id="JAHWXQ010000002">
    <property type="protein sequence ID" value="MBW3365665.1"/>
    <property type="molecule type" value="Genomic_DNA"/>
</dbReference>
<accession>A0ABS6XCD3</accession>
<feature type="domain" description="Glycosyltransferase 2-like" evidence="1">
    <location>
        <begin position="7"/>
        <end position="173"/>
    </location>
</feature>
<dbReference type="SUPFAM" id="SSF53448">
    <property type="entry name" value="Nucleotide-diphospho-sugar transferases"/>
    <property type="match status" value="1"/>
</dbReference>
<evidence type="ECO:0000313" key="3">
    <source>
        <dbReference type="Proteomes" id="UP000774935"/>
    </source>
</evidence>
<dbReference type="InterPro" id="IPR029044">
    <property type="entry name" value="Nucleotide-diphossugar_trans"/>
</dbReference>
<dbReference type="Pfam" id="PF00535">
    <property type="entry name" value="Glycos_transf_2"/>
    <property type="match status" value="1"/>
</dbReference>
<dbReference type="Proteomes" id="UP000774935">
    <property type="component" value="Unassembled WGS sequence"/>
</dbReference>
<keyword evidence="3" id="KW-1185">Reference proteome</keyword>
<gene>
    <name evidence="2" type="ORF">KYK27_11445</name>
</gene>
<comment type="caution">
    <text evidence="2">The sequence shown here is derived from an EMBL/GenBank/DDBJ whole genome shotgun (WGS) entry which is preliminary data.</text>
</comment>
<evidence type="ECO:0000259" key="1">
    <source>
        <dbReference type="Pfam" id="PF00535"/>
    </source>
</evidence>
<reference evidence="2 3" key="1">
    <citation type="submission" date="2021-07" db="EMBL/GenBank/DDBJ databases">
        <authorList>
            <person name="Kim M.K."/>
        </authorList>
    </citation>
    <scope>NUCLEOTIDE SEQUENCE [LARGE SCALE GENOMIC DNA]</scope>
    <source>
        <strain evidence="2 3">HLY7-15</strain>
    </source>
</reference>
<evidence type="ECO:0000313" key="2">
    <source>
        <dbReference type="EMBL" id="MBW3365665.1"/>
    </source>
</evidence>
<dbReference type="GO" id="GO:0016757">
    <property type="term" value="F:glycosyltransferase activity"/>
    <property type="evidence" value="ECO:0007669"/>
    <property type="project" value="UniProtKB-KW"/>
</dbReference>
<keyword evidence="2" id="KW-0808">Transferase</keyword>
<dbReference type="InterPro" id="IPR050834">
    <property type="entry name" value="Glycosyltransf_2"/>
</dbReference>
<dbReference type="PANTHER" id="PTHR43685:SF2">
    <property type="entry name" value="GLYCOSYLTRANSFERASE 2-LIKE DOMAIN-CONTAINING PROTEIN"/>
    <property type="match status" value="1"/>
</dbReference>
<dbReference type="InterPro" id="IPR001173">
    <property type="entry name" value="Glyco_trans_2-like"/>
</dbReference>
<proteinExistence type="predicted"/>
<name>A0ABS6XCD3_9BACT</name>
<dbReference type="EC" id="2.4.-.-" evidence="2"/>